<dbReference type="OrthoDB" id="5195026at2"/>
<dbReference type="InterPro" id="IPR036388">
    <property type="entry name" value="WH-like_DNA-bd_sf"/>
</dbReference>
<dbReference type="EMBL" id="VSDO01000003">
    <property type="protein sequence ID" value="TYA12620.1"/>
    <property type="molecule type" value="Genomic_DNA"/>
</dbReference>
<dbReference type="SUPFAM" id="SSF46785">
    <property type="entry name" value="Winged helix' DNA-binding domain"/>
    <property type="match status" value="1"/>
</dbReference>
<reference evidence="3 4" key="1">
    <citation type="submission" date="2019-08" db="EMBL/GenBank/DDBJ databases">
        <title>Genome sequencing of Paenibacillus faecis DSM 23593(T).</title>
        <authorList>
            <person name="Kook J.-K."/>
            <person name="Park S.-N."/>
            <person name="Lim Y.K."/>
        </authorList>
    </citation>
    <scope>NUCLEOTIDE SEQUENCE [LARGE SCALE GENOMIC DNA]</scope>
    <source>
        <strain evidence="3 4">DSM 23593</strain>
    </source>
</reference>
<dbReference type="PANTHER" id="PTHR33164:SF99">
    <property type="entry name" value="MARR FAMILY REGULATORY PROTEIN"/>
    <property type="match status" value="1"/>
</dbReference>
<keyword evidence="4" id="KW-1185">Reference proteome</keyword>
<sequence length="144" mass="16582">MEKDPVNRDRLIDNWLRLTQMQAGIAYRLELALQEKHQLSLKEFYLLMFLSEAKEQKLKLQQLEELVGLSQSAISRLVSRFEAKGCGALRRNICEDDRRAVYTCLTPIGAEKLEKAMPTFKAALAEAFAGEEFQRMILCFLPEN</sequence>
<dbReference type="GO" id="GO:0003700">
    <property type="term" value="F:DNA-binding transcription factor activity"/>
    <property type="evidence" value="ECO:0007669"/>
    <property type="project" value="InterPro"/>
</dbReference>
<organism evidence="3 4">
    <name type="scientific">Paenibacillus faecis</name>
    <dbReference type="NCBI Taxonomy" id="862114"/>
    <lineage>
        <taxon>Bacteria</taxon>
        <taxon>Bacillati</taxon>
        <taxon>Bacillota</taxon>
        <taxon>Bacilli</taxon>
        <taxon>Bacillales</taxon>
        <taxon>Paenibacillaceae</taxon>
        <taxon>Paenibacillus</taxon>
    </lineage>
</organism>
<dbReference type="InterPro" id="IPR000835">
    <property type="entry name" value="HTH_MarR-typ"/>
</dbReference>
<gene>
    <name evidence="3" type="ORF">FRY98_15855</name>
</gene>
<dbReference type="Gene3D" id="1.10.10.10">
    <property type="entry name" value="Winged helix-like DNA-binding domain superfamily/Winged helix DNA-binding domain"/>
    <property type="match status" value="1"/>
</dbReference>
<name>A0A5D0CSI6_9BACL</name>
<dbReference type="SMART" id="SM00347">
    <property type="entry name" value="HTH_MARR"/>
    <property type="match status" value="1"/>
</dbReference>
<evidence type="ECO:0000313" key="3">
    <source>
        <dbReference type="EMBL" id="TYA12620.1"/>
    </source>
</evidence>
<dbReference type="Proteomes" id="UP000325218">
    <property type="component" value="Unassembled WGS sequence"/>
</dbReference>
<evidence type="ECO:0000313" key="4">
    <source>
        <dbReference type="Proteomes" id="UP000325218"/>
    </source>
</evidence>
<comment type="caution">
    <text evidence="3">The sequence shown here is derived from an EMBL/GenBank/DDBJ whole genome shotgun (WGS) entry which is preliminary data.</text>
</comment>
<feature type="domain" description="HTH marR-type" evidence="2">
    <location>
        <begin position="32"/>
        <end position="136"/>
    </location>
</feature>
<evidence type="ECO:0000256" key="1">
    <source>
        <dbReference type="ARBA" id="ARBA00023125"/>
    </source>
</evidence>
<keyword evidence="1" id="KW-0238">DNA-binding</keyword>
<dbReference type="GO" id="GO:0003677">
    <property type="term" value="F:DNA binding"/>
    <property type="evidence" value="ECO:0007669"/>
    <property type="project" value="UniProtKB-KW"/>
</dbReference>
<dbReference type="AlphaFoldDB" id="A0A5D0CSI6"/>
<evidence type="ECO:0000259" key="2">
    <source>
        <dbReference type="SMART" id="SM00347"/>
    </source>
</evidence>
<dbReference type="PANTHER" id="PTHR33164">
    <property type="entry name" value="TRANSCRIPTIONAL REGULATOR, MARR FAMILY"/>
    <property type="match status" value="1"/>
</dbReference>
<dbReference type="InterPro" id="IPR039422">
    <property type="entry name" value="MarR/SlyA-like"/>
</dbReference>
<dbReference type="Pfam" id="PF12802">
    <property type="entry name" value="MarR_2"/>
    <property type="match status" value="1"/>
</dbReference>
<proteinExistence type="predicted"/>
<protein>
    <submittedName>
        <fullName evidence="3">MarR family transcriptional regulator</fullName>
    </submittedName>
</protein>
<accession>A0A5D0CSI6</accession>
<dbReference type="InterPro" id="IPR036390">
    <property type="entry name" value="WH_DNA-bd_sf"/>
</dbReference>
<dbReference type="GO" id="GO:0006950">
    <property type="term" value="P:response to stress"/>
    <property type="evidence" value="ECO:0007669"/>
    <property type="project" value="TreeGrafter"/>
</dbReference>